<keyword evidence="10" id="KW-0479">Metal-binding</keyword>
<feature type="transmembrane region" description="Helical" evidence="16">
    <location>
        <begin position="215"/>
        <end position="240"/>
    </location>
</feature>
<comment type="cofactor">
    <cofactor evidence="2">
        <name>Mg(2+)</name>
        <dbReference type="ChEBI" id="CHEBI:18420"/>
    </cofactor>
</comment>
<evidence type="ECO:0000256" key="13">
    <source>
        <dbReference type="ARBA" id="ARBA00023136"/>
    </source>
</evidence>
<dbReference type="Pfam" id="PF02516">
    <property type="entry name" value="STT3"/>
    <property type="match status" value="1"/>
</dbReference>
<feature type="transmembrane region" description="Helical" evidence="16">
    <location>
        <begin position="400"/>
        <end position="422"/>
    </location>
</feature>
<evidence type="ECO:0000256" key="1">
    <source>
        <dbReference type="ARBA" id="ARBA00001936"/>
    </source>
</evidence>
<feature type="domain" description="Oligosaccharyl transferase STT3 N-terminal" evidence="17">
    <location>
        <begin position="36"/>
        <end position="432"/>
    </location>
</feature>
<evidence type="ECO:0000256" key="7">
    <source>
        <dbReference type="ARBA" id="ARBA00022676"/>
    </source>
</evidence>
<dbReference type="GO" id="GO:0012505">
    <property type="term" value="C:endomembrane system"/>
    <property type="evidence" value="ECO:0007669"/>
    <property type="project" value="UniProtKB-SubCell"/>
</dbReference>
<evidence type="ECO:0000259" key="17">
    <source>
        <dbReference type="Pfam" id="PF02516"/>
    </source>
</evidence>
<dbReference type="EMBL" id="HBGB01041643">
    <property type="protein sequence ID" value="CAD9069404.1"/>
    <property type="molecule type" value="Transcribed_RNA"/>
</dbReference>
<evidence type="ECO:0000256" key="6">
    <source>
        <dbReference type="ARBA" id="ARBA00012605"/>
    </source>
</evidence>
<dbReference type="EC" id="2.4.99.18" evidence="6"/>
<organism evidence="18">
    <name type="scientific">Vitrella brassicaformis</name>
    <dbReference type="NCBI Taxonomy" id="1169539"/>
    <lineage>
        <taxon>Eukaryota</taxon>
        <taxon>Sar</taxon>
        <taxon>Alveolata</taxon>
        <taxon>Colpodellida</taxon>
        <taxon>Vitrellaceae</taxon>
        <taxon>Vitrella</taxon>
    </lineage>
</organism>
<evidence type="ECO:0000256" key="9">
    <source>
        <dbReference type="ARBA" id="ARBA00022692"/>
    </source>
</evidence>
<evidence type="ECO:0000256" key="12">
    <source>
        <dbReference type="ARBA" id="ARBA00022989"/>
    </source>
</evidence>
<dbReference type="Gene3D" id="3.40.50.12610">
    <property type="match status" value="1"/>
</dbReference>
<feature type="transmembrane region" description="Helical" evidence="16">
    <location>
        <begin position="371"/>
        <end position="393"/>
    </location>
</feature>
<accession>A0A7S1KCH3</accession>
<dbReference type="InterPro" id="IPR003674">
    <property type="entry name" value="Oligo_trans_STT3"/>
</dbReference>
<dbReference type="PANTHER" id="PTHR13872:SF1">
    <property type="entry name" value="DOLICHYL-DIPHOSPHOOLIGOSACCHARIDE--PROTEIN GLYCOSYLTRANSFERASE SUBUNIT STT3B"/>
    <property type="match status" value="1"/>
</dbReference>
<protein>
    <recommendedName>
        <fullName evidence="6">dolichyl-diphosphooligosaccharide--protein glycotransferase</fullName>
        <ecNumber evidence="6">2.4.99.18</ecNumber>
    </recommendedName>
</protein>
<sequence>MKPSSEGPVDFLLDNEVTRTINKVGKRWSPVLEYSILFLICVMSFFIRLFAVIRFESVIHEFDPYFNFRTTRFLSREGYYEFWNWFDEGSWYPLGRVIGQTLYPGLMTTSYLIFHALHFFGIMIDIKDVCVFLAPLFSGCAAMASYLFTKEVTGRSEAGLLGAVFLGIAPSYLSRSVAGSYDNEGVAIFALVFSFYVFVKAIHTGTMLWGMLAALAYFYMVSAWGGYVFITNTVSIYMVAMTLLGRVTGRHFVVFCTWYIIGTMLCLNIPFVNFQAVTSSEHMASHGVFLMLLAYMASQYLRDLIPREGIKFLVRVLVVGVVGAFLLLFSYLTITGKSRWSGRSMTLLDPTYASKYIPIIASVSEHQPTTWSAYILDLHILILLAPIGLLVCFKHMTDGMVFAGLYGILSVYFSGVMIRLMLVLAPAAAVLAAIGLSWLLSAFVTYAKSPTALQKAKLKAKGSRAGASLSSFMSFGEAPTGNMSRTLALLGLGFLLYCTVKYVAHCTWTSSVAYSHPSIVLAHRGRDGARHIQDDFREAYYWLRQNTYPRSRIMSWWDYGYQITTMGNRTVLVDNNTWNNTHIATVGLAWASKEEDAYPILLKHDVDYVLVVFGGVARYQSDDINKFLWMIRIASGVYPRVQEADFMSPTTRGYSVGKDASQTMINSLMYKCCYYRFAEISRGFDYARNSEIGKKDVTFKHLEEAFTSQNWIVRIYKVLKPPNRGTKLKSRSSD</sequence>
<keyword evidence="9 16" id="KW-0812">Transmembrane</keyword>
<comment type="subcellular location">
    <subcellularLocation>
        <location evidence="3">Endomembrane system</location>
        <topology evidence="3">Multi-pass membrane protein</topology>
    </subcellularLocation>
</comment>
<dbReference type="GO" id="GO:0004579">
    <property type="term" value="F:dolichyl-diphosphooligosaccharide-protein glycotransferase activity"/>
    <property type="evidence" value="ECO:0007669"/>
    <property type="project" value="UniProtKB-EC"/>
</dbReference>
<evidence type="ECO:0000256" key="16">
    <source>
        <dbReference type="SAM" id="Phobius"/>
    </source>
</evidence>
<feature type="transmembrane region" description="Helical" evidence="16">
    <location>
        <begin position="154"/>
        <end position="173"/>
    </location>
</feature>
<evidence type="ECO:0000256" key="5">
    <source>
        <dbReference type="ARBA" id="ARBA00010810"/>
    </source>
</evidence>
<evidence type="ECO:0000256" key="8">
    <source>
        <dbReference type="ARBA" id="ARBA00022679"/>
    </source>
</evidence>
<reference evidence="18" key="1">
    <citation type="submission" date="2021-01" db="EMBL/GenBank/DDBJ databases">
        <authorList>
            <person name="Corre E."/>
            <person name="Pelletier E."/>
            <person name="Niang G."/>
            <person name="Scheremetjew M."/>
            <person name="Finn R."/>
            <person name="Kale V."/>
            <person name="Holt S."/>
            <person name="Cochrane G."/>
            <person name="Meng A."/>
            <person name="Brown T."/>
            <person name="Cohen L."/>
        </authorList>
    </citation>
    <scope>NUCLEOTIDE SEQUENCE</scope>
    <source>
        <strain evidence="18">CCMP3346</strain>
    </source>
</reference>
<evidence type="ECO:0000256" key="14">
    <source>
        <dbReference type="ARBA" id="ARBA00023211"/>
    </source>
</evidence>
<dbReference type="AlphaFoldDB" id="A0A7S1KCH3"/>
<keyword evidence="11" id="KW-0460">Magnesium</keyword>
<keyword evidence="7" id="KW-0328">Glycosyltransferase</keyword>
<comment type="catalytic activity">
    <reaction evidence="15">
        <text>a di-trans,poly-cis-dolichyl diphosphooligosaccharide + L-asparaginyl-[protein] = N(4)-(oligosaccharide-(1-&gt;4)-N-acetyl-beta-D-glucosaminyl-(1-&gt;4)-N-acetyl-beta-D-glucosaminyl)-L-asparaginyl-[protein] + a di-trans,poly-cis-dolichyl diphosphate + H(+)</text>
        <dbReference type="Rhea" id="RHEA:22980"/>
        <dbReference type="Rhea" id="RHEA-COMP:12804"/>
        <dbReference type="Rhea" id="RHEA-COMP:12805"/>
        <dbReference type="Rhea" id="RHEA-COMP:19506"/>
        <dbReference type="Rhea" id="RHEA-COMP:19509"/>
        <dbReference type="ChEBI" id="CHEBI:15378"/>
        <dbReference type="ChEBI" id="CHEBI:50347"/>
        <dbReference type="ChEBI" id="CHEBI:57497"/>
        <dbReference type="ChEBI" id="CHEBI:57570"/>
        <dbReference type="ChEBI" id="CHEBI:132529"/>
        <dbReference type="EC" id="2.4.99.18"/>
    </reaction>
</comment>
<dbReference type="InterPro" id="IPR048307">
    <property type="entry name" value="STT3_N"/>
</dbReference>
<evidence type="ECO:0000256" key="15">
    <source>
        <dbReference type="ARBA" id="ARBA00048829"/>
    </source>
</evidence>
<keyword evidence="14" id="KW-0464">Manganese</keyword>
<feature type="transmembrane region" description="Helical" evidence="16">
    <location>
        <begin position="31"/>
        <end position="53"/>
    </location>
</feature>
<gene>
    <name evidence="18" type="ORF">VBRA1451_LOCUS24486</name>
</gene>
<comment type="similarity">
    <text evidence="5">Belongs to the STT3 family.</text>
</comment>
<evidence type="ECO:0000256" key="2">
    <source>
        <dbReference type="ARBA" id="ARBA00001946"/>
    </source>
</evidence>
<feature type="transmembrane region" description="Helical" evidence="16">
    <location>
        <begin position="487"/>
        <end position="504"/>
    </location>
</feature>
<dbReference type="UniPathway" id="UPA00378"/>
<evidence type="ECO:0000256" key="10">
    <source>
        <dbReference type="ARBA" id="ARBA00022723"/>
    </source>
</evidence>
<keyword evidence="12 16" id="KW-1133">Transmembrane helix</keyword>
<evidence type="ECO:0000256" key="11">
    <source>
        <dbReference type="ARBA" id="ARBA00022842"/>
    </source>
</evidence>
<dbReference type="GO" id="GO:0016020">
    <property type="term" value="C:membrane"/>
    <property type="evidence" value="ECO:0007669"/>
    <property type="project" value="InterPro"/>
</dbReference>
<evidence type="ECO:0000256" key="4">
    <source>
        <dbReference type="ARBA" id="ARBA00004922"/>
    </source>
</evidence>
<evidence type="ECO:0000313" key="18">
    <source>
        <dbReference type="EMBL" id="CAD9069404.1"/>
    </source>
</evidence>
<name>A0A7S1KCH3_9ALVE</name>
<feature type="transmembrane region" description="Helical" evidence="16">
    <location>
        <begin position="313"/>
        <end position="334"/>
    </location>
</feature>
<keyword evidence="8" id="KW-0808">Transferase</keyword>
<feature type="transmembrane region" description="Helical" evidence="16">
    <location>
        <begin position="185"/>
        <end position="203"/>
    </location>
</feature>
<comment type="cofactor">
    <cofactor evidence="1">
        <name>Mn(2+)</name>
        <dbReference type="ChEBI" id="CHEBI:29035"/>
    </cofactor>
</comment>
<feature type="transmembrane region" description="Helical" evidence="16">
    <location>
        <begin position="129"/>
        <end position="148"/>
    </location>
</feature>
<feature type="transmembrane region" description="Helical" evidence="16">
    <location>
        <begin position="252"/>
        <end position="271"/>
    </location>
</feature>
<keyword evidence="13 16" id="KW-0472">Membrane</keyword>
<dbReference type="PANTHER" id="PTHR13872">
    <property type="entry name" value="DOLICHYL-DIPHOSPHOOLIGOSACCHARIDE--PROTEIN GLYCOSYLTRANSFERASE SUBUNIT"/>
    <property type="match status" value="1"/>
</dbReference>
<comment type="pathway">
    <text evidence="4">Protein modification; protein glycosylation.</text>
</comment>
<dbReference type="GO" id="GO:0046872">
    <property type="term" value="F:metal ion binding"/>
    <property type="evidence" value="ECO:0007669"/>
    <property type="project" value="UniProtKB-KW"/>
</dbReference>
<proteinExistence type="inferred from homology"/>
<evidence type="ECO:0000256" key="3">
    <source>
        <dbReference type="ARBA" id="ARBA00004127"/>
    </source>
</evidence>
<feature type="transmembrane region" description="Helical" evidence="16">
    <location>
        <begin position="102"/>
        <end position="122"/>
    </location>
</feature>
<feature type="transmembrane region" description="Helical" evidence="16">
    <location>
        <begin position="428"/>
        <end position="447"/>
    </location>
</feature>
<feature type="transmembrane region" description="Helical" evidence="16">
    <location>
        <begin position="283"/>
        <end position="301"/>
    </location>
</feature>